<dbReference type="InterPro" id="IPR012042">
    <property type="entry name" value="NeuTTM/CthTTM-like"/>
</dbReference>
<dbReference type="PANTHER" id="PTHR40114">
    <property type="entry name" value="SLR0698 PROTEIN"/>
    <property type="match status" value="1"/>
</dbReference>
<evidence type="ECO:0000313" key="2">
    <source>
        <dbReference type="EMBL" id="SFI69553.1"/>
    </source>
</evidence>
<protein>
    <submittedName>
        <fullName evidence="2">CYTH domain-containing protein</fullName>
    </submittedName>
</protein>
<dbReference type="Pfam" id="PF01928">
    <property type="entry name" value="CYTH"/>
    <property type="match status" value="1"/>
</dbReference>
<name>A0A1I3KAP8_9RHOB</name>
<dbReference type="PIRSF" id="PIRSF016487">
    <property type="entry name" value="CYTH_UCP016487"/>
    <property type="match status" value="1"/>
</dbReference>
<dbReference type="OrthoDB" id="9805588at2"/>
<keyword evidence="3" id="KW-1185">Reference proteome</keyword>
<dbReference type="Gene3D" id="2.40.320.10">
    <property type="entry name" value="Hypothetical Protein Pfu-838710-001"/>
    <property type="match status" value="1"/>
</dbReference>
<dbReference type="EMBL" id="FOQH01000008">
    <property type="protein sequence ID" value="SFI69553.1"/>
    <property type="molecule type" value="Genomic_DNA"/>
</dbReference>
<organism evidence="2 3">
    <name type="scientific">Albimonas pacifica</name>
    <dbReference type="NCBI Taxonomy" id="1114924"/>
    <lineage>
        <taxon>Bacteria</taxon>
        <taxon>Pseudomonadati</taxon>
        <taxon>Pseudomonadota</taxon>
        <taxon>Alphaproteobacteria</taxon>
        <taxon>Rhodobacterales</taxon>
        <taxon>Paracoccaceae</taxon>
        <taxon>Albimonas</taxon>
    </lineage>
</organism>
<proteinExistence type="predicted"/>
<dbReference type="SUPFAM" id="SSF55154">
    <property type="entry name" value="CYTH-like phosphatases"/>
    <property type="match status" value="1"/>
</dbReference>
<dbReference type="InterPro" id="IPR023577">
    <property type="entry name" value="CYTH_domain"/>
</dbReference>
<dbReference type="SMART" id="SM01118">
    <property type="entry name" value="CYTH"/>
    <property type="match status" value="1"/>
</dbReference>
<dbReference type="RefSeq" id="WP_092862218.1">
    <property type="nucleotide sequence ID" value="NZ_FOQH01000008.1"/>
</dbReference>
<accession>A0A1I3KAP8</accession>
<dbReference type="Proteomes" id="UP000199377">
    <property type="component" value="Unassembled WGS sequence"/>
</dbReference>
<sequence length="154" mass="17449">MPREIERKFLVADAGWRQAVSTSLRLRDGLLASVDGRKVRVRCLEDRAFLTVKGPREGISRDEFEYEIPLADGLAMLDHCQGATLEKTRHLVPFAGFEWSVDEYAPPLDGVILAEIELPAEDAVFARPPWLGREVTGRDEYRKITMLRARLARA</sequence>
<dbReference type="PROSITE" id="PS51707">
    <property type="entry name" value="CYTH"/>
    <property type="match status" value="1"/>
</dbReference>
<gene>
    <name evidence="2" type="ORF">SAMN05216258_108369</name>
</gene>
<dbReference type="PANTHER" id="PTHR40114:SF1">
    <property type="entry name" value="SLR0698 PROTEIN"/>
    <property type="match status" value="1"/>
</dbReference>
<dbReference type="AlphaFoldDB" id="A0A1I3KAP8"/>
<dbReference type="STRING" id="1114924.SAMN05216258_108369"/>
<evidence type="ECO:0000313" key="3">
    <source>
        <dbReference type="Proteomes" id="UP000199377"/>
    </source>
</evidence>
<dbReference type="InterPro" id="IPR033469">
    <property type="entry name" value="CYTH-like_dom_sf"/>
</dbReference>
<evidence type="ECO:0000259" key="1">
    <source>
        <dbReference type="PROSITE" id="PS51707"/>
    </source>
</evidence>
<dbReference type="CDD" id="cd07891">
    <property type="entry name" value="CYTH-like_CthTTM-like_1"/>
    <property type="match status" value="1"/>
</dbReference>
<reference evidence="2 3" key="1">
    <citation type="submission" date="2016-10" db="EMBL/GenBank/DDBJ databases">
        <authorList>
            <person name="de Groot N.N."/>
        </authorList>
    </citation>
    <scope>NUCLEOTIDE SEQUENCE [LARGE SCALE GENOMIC DNA]</scope>
    <source>
        <strain evidence="2 3">CGMCC 1.11030</strain>
    </source>
</reference>
<feature type="domain" description="CYTH" evidence="1">
    <location>
        <begin position="2"/>
        <end position="150"/>
    </location>
</feature>